<evidence type="ECO:0000259" key="2">
    <source>
        <dbReference type="Pfam" id="PF02954"/>
    </source>
</evidence>
<gene>
    <name evidence="3" type="ORF">ACFPOE_16140</name>
</gene>
<comment type="caution">
    <text evidence="3">The sequence shown here is derived from an EMBL/GenBank/DDBJ whole genome shotgun (WGS) entry which is preliminary data.</text>
</comment>
<accession>A0ABW0NFH5</accession>
<dbReference type="EMBL" id="JBHSMF010000009">
    <property type="protein sequence ID" value="MFC5499079.1"/>
    <property type="molecule type" value="Genomic_DNA"/>
</dbReference>
<dbReference type="SUPFAM" id="SSF55781">
    <property type="entry name" value="GAF domain-like"/>
    <property type="match status" value="1"/>
</dbReference>
<dbReference type="Pfam" id="PF02954">
    <property type="entry name" value="HTH_8"/>
    <property type="match status" value="1"/>
</dbReference>
<feature type="domain" description="GAF" evidence="1">
    <location>
        <begin position="82"/>
        <end position="215"/>
    </location>
</feature>
<dbReference type="SUPFAM" id="SSF46689">
    <property type="entry name" value="Homeodomain-like"/>
    <property type="match status" value="1"/>
</dbReference>
<dbReference type="InterPro" id="IPR009057">
    <property type="entry name" value="Homeodomain-like_sf"/>
</dbReference>
<evidence type="ECO:0000313" key="3">
    <source>
        <dbReference type="EMBL" id="MFC5499079.1"/>
    </source>
</evidence>
<sequence>MVATLDSPAQHRLAQIDQLRRTVITERRPAAALLADGGGERSWIERSWQRCLQAGRQPEQRLTFDVVPAQARRRAEEGNHALLEVARPLLDQLGRAIANSHYFAILTDAQGMVIDVNGPVGNDRRARLLARVGVDLSERAVGTTAIGAVLAELRPVWLHRGEHFFDDTAVFSCAGAPLFGPDGRCAGMLDLTGIEVPERPELKHLVAQWARSIENSLALAQQHVLLLRVNWPGCTLGDDGDGLLGLDLDGHVVTANTAARQMVAQLAQGQLPVHCSELFAMPWELLFDAARRGRAVEVPLWSGLVLQVLAQTPGAGPVGHAPGIERPLPLRDVQAALIRRAVDQAHGNVQEAARALGISRATVYRKLGRK</sequence>
<evidence type="ECO:0000259" key="1">
    <source>
        <dbReference type="Pfam" id="PF01590"/>
    </source>
</evidence>
<feature type="domain" description="DNA binding HTH" evidence="2">
    <location>
        <begin position="330"/>
        <end position="368"/>
    </location>
</feature>
<dbReference type="Pfam" id="PF01590">
    <property type="entry name" value="GAF"/>
    <property type="match status" value="1"/>
</dbReference>
<dbReference type="InterPro" id="IPR029016">
    <property type="entry name" value="GAF-like_dom_sf"/>
</dbReference>
<keyword evidence="4" id="KW-1185">Reference proteome</keyword>
<evidence type="ECO:0000313" key="4">
    <source>
        <dbReference type="Proteomes" id="UP001596037"/>
    </source>
</evidence>
<name>A0ABW0NFH5_9BURK</name>
<dbReference type="PRINTS" id="PR01590">
    <property type="entry name" value="HTHFIS"/>
</dbReference>
<dbReference type="InterPro" id="IPR003018">
    <property type="entry name" value="GAF"/>
</dbReference>
<reference evidence="4" key="1">
    <citation type="journal article" date="2019" name="Int. J. Syst. Evol. Microbiol.">
        <title>The Global Catalogue of Microorganisms (GCM) 10K type strain sequencing project: providing services to taxonomists for standard genome sequencing and annotation.</title>
        <authorList>
            <consortium name="The Broad Institute Genomics Platform"/>
            <consortium name="The Broad Institute Genome Sequencing Center for Infectious Disease"/>
            <person name="Wu L."/>
            <person name="Ma J."/>
        </authorList>
    </citation>
    <scope>NUCLEOTIDE SEQUENCE [LARGE SCALE GENOMIC DNA]</scope>
    <source>
        <strain evidence="4">CCUG 57401</strain>
    </source>
</reference>
<dbReference type="RefSeq" id="WP_376851181.1">
    <property type="nucleotide sequence ID" value="NZ_JBHSMF010000009.1"/>
</dbReference>
<protein>
    <submittedName>
        <fullName evidence="3">Helix-turn-helix domain-containing protein</fullName>
    </submittedName>
</protein>
<proteinExistence type="predicted"/>
<dbReference type="Gene3D" id="3.30.450.40">
    <property type="match status" value="1"/>
</dbReference>
<dbReference type="Gene3D" id="1.10.10.60">
    <property type="entry name" value="Homeodomain-like"/>
    <property type="match status" value="1"/>
</dbReference>
<organism evidence="3 4">
    <name type="scientific">Caenimonas terrae</name>
    <dbReference type="NCBI Taxonomy" id="696074"/>
    <lineage>
        <taxon>Bacteria</taxon>
        <taxon>Pseudomonadati</taxon>
        <taxon>Pseudomonadota</taxon>
        <taxon>Betaproteobacteria</taxon>
        <taxon>Burkholderiales</taxon>
        <taxon>Comamonadaceae</taxon>
        <taxon>Caenimonas</taxon>
    </lineage>
</organism>
<dbReference type="InterPro" id="IPR002197">
    <property type="entry name" value="HTH_Fis"/>
</dbReference>
<dbReference type="Proteomes" id="UP001596037">
    <property type="component" value="Unassembled WGS sequence"/>
</dbReference>